<dbReference type="STRING" id="5722.A2EUC8"/>
<dbReference type="InterPro" id="IPR039730">
    <property type="entry name" value="Jlp2/Ccd25"/>
</dbReference>
<feature type="region of interest" description="Disordered" evidence="2">
    <location>
        <begin position="161"/>
        <end position="203"/>
    </location>
</feature>
<reference evidence="4" key="2">
    <citation type="journal article" date="2007" name="Science">
        <title>Draft genome sequence of the sexually transmitted pathogen Trichomonas vaginalis.</title>
        <authorList>
            <person name="Carlton J.M."/>
            <person name="Hirt R.P."/>
            <person name="Silva J.C."/>
            <person name="Delcher A.L."/>
            <person name="Schatz M."/>
            <person name="Zhao Q."/>
            <person name="Wortman J.R."/>
            <person name="Bidwell S.L."/>
            <person name="Alsmark U.C.M."/>
            <person name="Besteiro S."/>
            <person name="Sicheritz-Ponten T."/>
            <person name="Noel C.J."/>
            <person name="Dacks J.B."/>
            <person name="Foster P.G."/>
            <person name="Simillion C."/>
            <person name="Van de Peer Y."/>
            <person name="Miranda-Saavedra D."/>
            <person name="Barton G.J."/>
            <person name="Westrop G.D."/>
            <person name="Mueller S."/>
            <person name="Dessi D."/>
            <person name="Fiori P.L."/>
            <person name="Ren Q."/>
            <person name="Paulsen I."/>
            <person name="Zhang H."/>
            <person name="Bastida-Corcuera F.D."/>
            <person name="Simoes-Barbosa A."/>
            <person name="Brown M.T."/>
            <person name="Hayes R.D."/>
            <person name="Mukherjee M."/>
            <person name="Okumura C.Y."/>
            <person name="Schneider R."/>
            <person name="Smith A.J."/>
            <person name="Vanacova S."/>
            <person name="Villalvazo M."/>
            <person name="Haas B.J."/>
            <person name="Pertea M."/>
            <person name="Feldblyum T.V."/>
            <person name="Utterback T.R."/>
            <person name="Shu C.L."/>
            <person name="Osoegawa K."/>
            <person name="de Jong P.J."/>
            <person name="Hrdy I."/>
            <person name="Horvathova L."/>
            <person name="Zubacova Z."/>
            <person name="Dolezal P."/>
            <person name="Malik S.B."/>
            <person name="Logsdon J.M. Jr."/>
            <person name="Henze K."/>
            <person name="Gupta A."/>
            <person name="Wang C.C."/>
            <person name="Dunne R.L."/>
            <person name="Upcroft J.A."/>
            <person name="Upcroft P."/>
            <person name="White O."/>
            <person name="Salzberg S.L."/>
            <person name="Tang P."/>
            <person name="Chiu C.-H."/>
            <person name="Lee Y.-S."/>
            <person name="Embley T.M."/>
            <person name="Coombs G.H."/>
            <person name="Mottram J.C."/>
            <person name="Tachezy J."/>
            <person name="Fraser-Liggett C.M."/>
            <person name="Johnson P.J."/>
        </authorList>
    </citation>
    <scope>NUCLEOTIDE SEQUENCE [LARGE SCALE GENOMIC DNA]</scope>
    <source>
        <strain evidence="4">G3</strain>
    </source>
</reference>
<evidence type="ECO:0000313" key="4">
    <source>
        <dbReference type="EMBL" id="EAY03752.1"/>
    </source>
</evidence>
<name>A2EUC8_TRIV3</name>
<dbReference type="RefSeq" id="XP_001315975.1">
    <property type="nucleotide sequence ID" value="XM_001315940.1"/>
</dbReference>
<protein>
    <recommendedName>
        <fullName evidence="3">NFACT RNA-binding domain-containing protein</fullName>
    </recommendedName>
</protein>
<dbReference type="SMR" id="A2EUC8"/>
<comment type="similarity">
    <text evidence="1">Belongs to the CCDC25 family.</text>
</comment>
<organism evidence="4 5">
    <name type="scientific">Trichomonas vaginalis (strain ATCC PRA-98 / G3)</name>
    <dbReference type="NCBI Taxonomy" id="412133"/>
    <lineage>
        <taxon>Eukaryota</taxon>
        <taxon>Metamonada</taxon>
        <taxon>Parabasalia</taxon>
        <taxon>Trichomonadida</taxon>
        <taxon>Trichomonadidae</taxon>
        <taxon>Trichomonas</taxon>
    </lineage>
</organism>
<reference evidence="4" key="1">
    <citation type="submission" date="2006-10" db="EMBL/GenBank/DDBJ databases">
        <authorList>
            <person name="Amadeo P."/>
            <person name="Zhao Q."/>
            <person name="Wortman J."/>
            <person name="Fraser-Liggett C."/>
            <person name="Carlton J."/>
        </authorList>
    </citation>
    <scope>NUCLEOTIDE SEQUENCE</scope>
    <source>
        <strain evidence="4">G3</strain>
    </source>
</reference>
<feature type="compositionally biased region" description="Low complexity" evidence="2">
    <location>
        <begin position="168"/>
        <end position="178"/>
    </location>
</feature>
<evidence type="ECO:0000259" key="3">
    <source>
        <dbReference type="Pfam" id="PF05670"/>
    </source>
</evidence>
<evidence type="ECO:0000256" key="1">
    <source>
        <dbReference type="ARBA" id="ARBA00008998"/>
    </source>
</evidence>
<dbReference type="InterPro" id="IPR008532">
    <property type="entry name" value="NFACT_RNA-bd"/>
</dbReference>
<dbReference type="AlphaFoldDB" id="A2EUC8"/>
<dbReference type="eggNOG" id="KOG3272">
    <property type="taxonomic scope" value="Eukaryota"/>
</dbReference>
<dbReference type="EMBL" id="DS113495">
    <property type="protein sequence ID" value="EAY03752.1"/>
    <property type="molecule type" value="Genomic_DNA"/>
</dbReference>
<dbReference type="Pfam" id="PF05670">
    <property type="entry name" value="NFACT-R_1"/>
    <property type="match status" value="1"/>
</dbReference>
<feature type="domain" description="NFACT RNA-binding" evidence="3">
    <location>
        <begin position="6"/>
        <end position="111"/>
    </location>
</feature>
<dbReference type="Proteomes" id="UP000001542">
    <property type="component" value="Unassembled WGS sequence"/>
</dbReference>
<dbReference type="OrthoDB" id="200398at2759"/>
<dbReference type="PANTHER" id="PTHR13049:SF2">
    <property type="entry name" value="COILED-COIL DOMAIN-CONTAINING PROTEIN 25"/>
    <property type="match status" value="1"/>
</dbReference>
<sequence>MVIIYNIDNHLLFVGDDKFENDGLIKYSQRYMNELKTLVYWFHVDNFSSPHAYLRLNEGETVPPQKLIAICSQIVKLGSIEGVKRPATDVIYTLCTNLAKTKSLNVGTVTFVPNAEILYNRAVRNNKQIEKLLEKNKASTTIPEMEKDLNDLIKNSKFKKQDNDYDSYDYSSEGSTGKPSKKSSKILGDLPKYDGNNDSDDFM</sequence>
<gene>
    <name evidence="4" type="ORF">TVAG_072440</name>
</gene>
<proteinExistence type="inferred from homology"/>
<accession>A2EUC8</accession>
<dbReference type="VEuPathDB" id="TrichDB:TVAG_072440"/>
<dbReference type="KEGG" id="tva:4761599"/>
<evidence type="ECO:0000256" key="2">
    <source>
        <dbReference type="SAM" id="MobiDB-lite"/>
    </source>
</evidence>
<evidence type="ECO:0000313" key="5">
    <source>
        <dbReference type="Proteomes" id="UP000001542"/>
    </source>
</evidence>
<dbReference type="VEuPathDB" id="TrichDB:TVAGG3_0372610"/>
<dbReference type="InParanoid" id="A2EUC8"/>
<dbReference type="PANTHER" id="PTHR13049">
    <property type="entry name" value="DUF814-RELATED"/>
    <property type="match status" value="1"/>
</dbReference>
<keyword evidence="5" id="KW-1185">Reference proteome</keyword>